<keyword evidence="13 15" id="KW-0472">Membrane</keyword>
<evidence type="ECO:0000256" key="2">
    <source>
        <dbReference type="ARBA" id="ARBA00004651"/>
    </source>
</evidence>
<dbReference type="InterPro" id="IPR005467">
    <property type="entry name" value="His_kinase_dom"/>
</dbReference>
<keyword evidence="10" id="KW-0067">ATP-binding</keyword>
<protein>
    <recommendedName>
        <fullName evidence="3">histidine kinase</fullName>
        <ecNumber evidence="3">2.7.13.3</ecNumber>
    </recommendedName>
</protein>
<dbReference type="EMBL" id="MYFO01000033">
    <property type="protein sequence ID" value="TFE84575.1"/>
    <property type="molecule type" value="Genomic_DNA"/>
</dbReference>
<dbReference type="InterPro" id="IPR036097">
    <property type="entry name" value="HisK_dim/P_sf"/>
</dbReference>
<dbReference type="PROSITE" id="PS50109">
    <property type="entry name" value="HIS_KIN"/>
    <property type="match status" value="1"/>
</dbReference>
<evidence type="ECO:0000256" key="7">
    <source>
        <dbReference type="ARBA" id="ARBA00022692"/>
    </source>
</evidence>
<comment type="catalytic activity">
    <reaction evidence="1">
        <text>ATP + protein L-histidine = ADP + protein N-phospho-L-histidine.</text>
        <dbReference type="EC" id="2.7.13.3"/>
    </reaction>
</comment>
<evidence type="ECO:0000256" key="11">
    <source>
        <dbReference type="ARBA" id="ARBA00022989"/>
    </source>
</evidence>
<dbReference type="InterPro" id="IPR036890">
    <property type="entry name" value="HATPase_C_sf"/>
</dbReference>
<evidence type="ECO:0000256" key="3">
    <source>
        <dbReference type="ARBA" id="ARBA00012438"/>
    </source>
</evidence>
<dbReference type="SMART" id="SM00387">
    <property type="entry name" value="HATPase_c"/>
    <property type="match status" value="1"/>
</dbReference>
<evidence type="ECO:0000256" key="14">
    <source>
        <dbReference type="SAM" id="Coils"/>
    </source>
</evidence>
<evidence type="ECO:0000256" key="10">
    <source>
        <dbReference type="ARBA" id="ARBA00022840"/>
    </source>
</evidence>
<feature type="coiled-coil region" evidence="14">
    <location>
        <begin position="223"/>
        <end position="250"/>
    </location>
</feature>
<proteinExistence type="predicted"/>
<name>A0A4Y8PVB2_9BACL</name>
<keyword evidence="11 15" id="KW-1133">Transmembrane helix</keyword>
<evidence type="ECO:0000256" key="6">
    <source>
        <dbReference type="ARBA" id="ARBA00022679"/>
    </source>
</evidence>
<dbReference type="SUPFAM" id="SSF55874">
    <property type="entry name" value="ATPase domain of HSP90 chaperone/DNA topoisomerase II/histidine kinase"/>
    <property type="match status" value="1"/>
</dbReference>
<dbReference type="SUPFAM" id="SSF158472">
    <property type="entry name" value="HAMP domain-like"/>
    <property type="match status" value="1"/>
</dbReference>
<accession>A0A4Y8PVB2</accession>
<keyword evidence="6" id="KW-0808">Transferase</keyword>
<dbReference type="SMART" id="SM00388">
    <property type="entry name" value="HisKA"/>
    <property type="match status" value="1"/>
</dbReference>
<evidence type="ECO:0000256" key="12">
    <source>
        <dbReference type="ARBA" id="ARBA00023012"/>
    </source>
</evidence>
<dbReference type="InterPro" id="IPR050398">
    <property type="entry name" value="HssS/ArlS-like"/>
</dbReference>
<reference evidence="18 19" key="1">
    <citation type="submission" date="2017-03" db="EMBL/GenBank/DDBJ databases">
        <title>Isolation of Levoglucosan Utilizing Bacteria.</title>
        <authorList>
            <person name="Arya A.S."/>
        </authorList>
    </citation>
    <scope>NUCLEOTIDE SEQUENCE [LARGE SCALE GENOMIC DNA]</scope>
    <source>
        <strain evidence="18 19">MEC069</strain>
    </source>
</reference>
<dbReference type="SUPFAM" id="SSF47384">
    <property type="entry name" value="Homodimeric domain of signal transducing histidine kinase"/>
    <property type="match status" value="1"/>
</dbReference>
<keyword evidence="19" id="KW-1185">Reference proteome</keyword>
<keyword evidence="14" id="KW-0175">Coiled coil</keyword>
<keyword evidence="12" id="KW-0902">Two-component regulatory system</keyword>
<keyword evidence="7 15" id="KW-0812">Transmembrane</keyword>
<evidence type="ECO:0000256" key="13">
    <source>
        <dbReference type="ARBA" id="ARBA00023136"/>
    </source>
</evidence>
<feature type="transmembrane region" description="Helical" evidence="15">
    <location>
        <begin position="165"/>
        <end position="184"/>
    </location>
</feature>
<dbReference type="Pfam" id="PF02518">
    <property type="entry name" value="HATPase_c"/>
    <property type="match status" value="1"/>
</dbReference>
<dbReference type="GO" id="GO:0005524">
    <property type="term" value="F:ATP binding"/>
    <property type="evidence" value="ECO:0007669"/>
    <property type="project" value="UniProtKB-KW"/>
</dbReference>
<comment type="subcellular location">
    <subcellularLocation>
        <location evidence="2">Cell membrane</location>
        <topology evidence="2">Multi-pass membrane protein</topology>
    </subcellularLocation>
</comment>
<dbReference type="GO" id="GO:0005886">
    <property type="term" value="C:plasma membrane"/>
    <property type="evidence" value="ECO:0007669"/>
    <property type="project" value="UniProtKB-SubCell"/>
</dbReference>
<dbReference type="SMART" id="SM00304">
    <property type="entry name" value="HAMP"/>
    <property type="match status" value="1"/>
</dbReference>
<dbReference type="Gene3D" id="3.30.565.10">
    <property type="entry name" value="Histidine kinase-like ATPase, C-terminal domain"/>
    <property type="match status" value="1"/>
</dbReference>
<dbReference type="Pfam" id="PF00672">
    <property type="entry name" value="HAMP"/>
    <property type="match status" value="1"/>
</dbReference>
<evidence type="ECO:0000259" key="16">
    <source>
        <dbReference type="PROSITE" id="PS50109"/>
    </source>
</evidence>
<keyword evidence="8" id="KW-0547">Nucleotide-binding</keyword>
<dbReference type="InterPro" id="IPR003660">
    <property type="entry name" value="HAMP_dom"/>
</dbReference>
<comment type="caution">
    <text evidence="18">The sequence shown here is derived from an EMBL/GenBank/DDBJ whole genome shotgun (WGS) entry which is preliminary data.</text>
</comment>
<dbReference type="InterPro" id="IPR003594">
    <property type="entry name" value="HATPase_dom"/>
</dbReference>
<evidence type="ECO:0000313" key="19">
    <source>
        <dbReference type="Proteomes" id="UP000298246"/>
    </source>
</evidence>
<evidence type="ECO:0000256" key="9">
    <source>
        <dbReference type="ARBA" id="ARBA00022777"/>
    </source>
</evidence>
<evidence type="ECO:0000256" key="5">
    <source>
        <dbReference type="ARBA" id="ARBA00022553"/>
    </source>
</evidence>
<dbReference type="EC" id="2.7.13.3" evidence="3"/>
<dbReference type="Pfam" id="PF00512">
    <property type="entry name" value="HisKA"/>
    <property type="match status" value="1"/>
</dbReference>
<dbReference type="Proteomes" id="UP000298246">
    <property type="component" value="Unassembled WGS sequence"/>
</dbReference>
<feature type="domain" description="Histidine kinase" evidence="16">
    <location>
        <begin position="250"/>
        <end position="461"/>
    </location>
</feature>
<gene>
    <name evidence="18" type="ORF">B5M42_19685</name>
</gene>
<dbReference type="PROSITE" id="PS50885">
    <property type="entry name" value="HAMP"/>
    <property type="match status" value="1"/>
</dbReference>
<evidence type="ECO:0000313" key="18">
    <source>
        <dbReference type="EMBL" id="TFE84575.1"/>
    </source>
</evidence>
<dbReference type="PANTHER" id="PTHR45528">
    <property type="entry name" value="SENSOR HISTIDINE KINASE CPXA"/>
    <property type="match status" value="1"/>
</dbReference>
<feature type="transmembrane region" description="Helical" evidence="15">
    <location>
        <begin position="132"/>
        <end position="153"/>
    </location>
</feature>
<dbReference type="OrthoDB" id="9762826at2"/>
<dbReference type="RefSeq" id="WP_134755948.1">
    <property type="nucleotide sequence ID" value="NZ_MYFO02000018.1"/>
</dbReference>
<sequence length="471" mass="52705">MSKLARKLMMRITAALCLVFVLSYGVNTYLLPKYMLQQTKSKLAALTAELAPLSQTLVMARIAELEAEEPLAAAYAPLVRSVAELNAELLRQWKHEGIALNSFELTLDQVELLRTGARFHQMYDQNKLKASFLVHFFAADGYVFAVGESIAYSSELLRTVNRFNLYIWIGMLAGLLLLAALYAMRIVDPLAQLDRTAEAISRLSFVKPDIRTGDEIESLAHSLGRMSDKLKEAHQELEVKNANLRRFISEISHELKTPLSLIQVYAAGLLDGRDDGTYAEAIRQQSAEMSGLLDRLLELSRKQTEAYAWSAVALCPLLAELLGTYKAAAGQQGLAWEADDRMMREEAVVLADRDKLASVLRNLMSNALKYTSDARVSVTLETKDGRFHFRIANGTEISDARRWENVWAPFYVMENTRSQRFSGTGLGLSIVAVILDKHQASYGYELGQGTVTFYFTLPLLGPEWLEGKECE</sequence>
<dbReference type="Gene3D" id="6.10.340.10">
    <property type="match status" value="1"/>
</dbReference>
<dbReference type="InterPro" id="IPR003661">
    <property type="entry name" value="HisK_dim/P_dom"/>
</dbReference>
<keyword evidence="4" id="KW-1003">Cell membrane</keyword>
<dbReference type="CDD" id="cd00082">
    <property type="entry name" value="HisKA"/>
    <property type="match status" value="1"/>
</dbReference>
<dbReference type="CDD" id="cd06225">
    <property type="entry name" value="HAMP"/>
    <property type="match status" value="1"/>
</dbReference>
<evidence type="ECO:0000259" key="17">
    <source>
        <dbReference type="PROSITE" id="PS50885"/>
    </source>
</evidence>
<dbReference type="AlphaFoldDB" id="A0A4Y8PVB2"/>
<keyword evidence="5" id="KW-0597">Phosphoprotein</keyword>
<dbReference type="GO" id="GO:0000155">
    <property type="term" value="F:phosphorelay sensor kinase activity"/>
    <property type="evidence" value="ECO:0007669"/>
    <property type="project" value="InterPro"/>
</dbReference>
<dbReference type="Gene3D" id="1.10.287.130">
    <property type="match status" value="1"/>
</dbReference>
<keyword evidence="9" id="KW-0418">Kinase</keyword>
<feature type="domain" description="HAMP" evidence="17">
    <location>
        <begin position="184"/>
        <end position="235"/>
    </location>
</feature>
<evidence type="ECO:0000256" key="1">
    <source>
        <dbReference type="ARBA" id="ARBA00000085"/>
    </source>
</evidence>
<evidence type="ECO:0000256" key="15">
    <source>
        <dbReference type="SAM" id="Phobius"/>
    </source>
</evidence>
<evidence type="ECO:0000256" key="8">
    <source>
        <dbReference type="ARBA" id="ARBA00022741"/>
    </source>
</evidence>
<evidence type="ECO:0000256" key="4">
    <source>
        <dbReference type="ARBA" id="ARBA00022475"/>
    </source>
</evidence>
<organism evidence="18 19">
    <name type="scientific">Paenibacillus athensensis</name>
    <dbReference type="NCBI Taxonomy" id="1967502"/>
    <lineage>
        <taxon>Bacteria</taxon>
        <taxon>Bacillati</taxon>
        <taxon>Bacillota</taxon>
        <taxon>Bacilli</taxon>
        <taxon>Bacillales</taxon>
        <taxon>Paenibacillaceae</taxon>
        <taxon>Paenibacillus</taxon>
    </lineage>
</organism>
<dbReference type="PANTHER" id="PTHR45528:SF1">
    <property type="entry name" value="SENSOR HISTIDINE KINASE CPXA"/>
    <property type="match status" value="1"/>
</dbReference>